<dbReference type="InterPro" id="IPR050362">
    <property type="entry name" value="Cation-dep_OMT"/>
</dbReference>
<evidence type="ECO:0000256" key="3">
    <source>
        <dbReference type="ARBA" id="ARBA00022691"/>
    </source>
</evidence>
<dbReference type="InterPro" id="IPR002935">
    <property type="entry name" value="SAM_O-MeTrfase"/>
</dbReference>
<gene>
    <name evidence="4" type="ORF">SAMN05216216_13216</name>
</gene>
<keyword evidence="2 4" id="KW-0808">Transferase</keyword>
<proteinExistence type="predicted"/>
<name>A0A1G9ICC0_9BACL</name>
<accession>A0A1G9ICC0</accession>
<dbReference type="GO" id="GO:0008171">
    <property type="term" value="F:O-methyltransferase activity"/>
    <property type="evidence" value="ECO:0007669"/>
    <property type="project" value="InterPro"/>
</dbReference>
<dbReference type="InterPro" id="IPR029063">
    <property type="entry name" value="SAM-dependent_MTases_sf"/>
</dbReference>
<dbReference type="OrthoDB" id="9799672at2"/>
<reference evidence="5" key="1">
    <citation type="submission" date="2016-10" db="EMBL/GenBank/DDBJ databases">
        <authorList>
            <person name="Varghese N."/>
            <person name="Submissions S."/>
        </authorList>
    </citation>
    <scope>NUCLEOTIDE SEQUENCE [LARGE SCALE GENOMIC DNA]</scope>
    <source>
        <strain evidence="5">CGMCC 1.8895</strain>
    </source>
</reference>
<dbReference type="PANTHER" id="PTHR10509">
    <property type="entry name" value="O-METHYLTRANSFERASE-RELATED"/>
    <property type="match status" value="1"/>
</dbReference>
<dbReference type="Gene3D" id="3.40.50.150">
    <property type="entry name" value="Vaccinia Virus protein VP39"/>
    <property type="match status" value="1"/>
</dbReference>
<dbReference type="GO" id="GO:0008757">
    <property type="term" value="F:S-adenosylmethionine-dependent methyltransferase activity"/>
    <property type="evidence" value="ECO:0007669"/>
    <property type="project" value="TreeGrafter"/>
</dbReference>
<dbReference type="SUPFAM" id="SSF53335">
    <property type="entry name" value="S-adenosyl-L-methionine-dependent methyltransferases"/>
    <property type="match status" value="1"/>
</dbReference>
<protein>
    <submittedName>
        <fullName evidence="4">Predicted O-methyltransferase YrrM</fullName>
    </submittedName>
</protein>
<evidence type="ECO:0000313" key="5">
    <source>
        <dbReference type="Proteomes" id="UP000199008"/>
    </source>
</evidence>
<organism evidence="4 5">
    <name type="scientific">Lacicoccus qingdaonensis</name>
    <dbReference type="NCBI Taxonomy" id="576118"/>
    <lineage>
        <taxon>Bacteria</taxon>
        <taxon>Bacillati</taxon>
        <taxon>Bacillota</taxon>
        <taxon>Bacilli</taxon>
        <taxon>Bacillales</taxon>
        <taxon>Salinicoccaceae</taxon>
        <taxon>Lacicoccus</taxon>
    </lineage>
</organism>
<keyword evidence="1 4" id="KW-0489">Methyltransferase</keyword>
<keyword evidence="3" id="KW-0949">S-adenosyl-L-methionine</keyword>
<dbReference type="Proteomes" id="UP000199008">
    <property type="component" value="Unassembled WGS sequence"/>
</dbReference>
<dbReference type="AlphaFoldDB" id="A0A1G9ICC0"/>
<dbReference type="STRING" id="576118.SAMN05216216_13216"/>
<dbReference type="RefSeq" id="WP_092987895.1">
    <property type="nucleotide sequence ID" value="NZ_FNFY01000032.1"/>
</dbReference>
<dbReference type="EMBL" id="FNFY01000032">
    <property type="protein sequence ID" value="SDL22880.1"/>
    <property type="molecule type" value="Genomic_DNA"/>
</dbReference>
<evidence type="ECO:0000313" key="4">
    <source>
        <dbReference type="EMBL" id="SDL22880.1"/>
    </source>
</evidence>
<keyword evidence="5" id="KW-1185">Reference proteome</keyword>
<evidence type="ECO:0000256" key="1">
    <source>
        <dbReference type="ARBA" id="ARBA00022603"/>
    </source>
</evidence>
<dbReference type="PROSITE" id="PS51682">
    <property type="entry name" value="SAM_OMT_I"/>
    <property type="match status" value="1"/>
</dbReference>
<evidence type="ECO:0000256" key="2">
    <source>
        <dbReference type="ARBA" id="ARBA00022679"/>
    </source>
</evidence>
<dbReference type="Pfam" id="PF01596">
    <property type="entry name" value="Methyltransf_3"/>
    <property type="match status" value="1"/>
</dbReference>
<dbReference type="GO" id="GO:0032259">
    <property type="term" value="P:methylation"/>
    <property type="evidence" value="ECO:0007669"/>
    <property type="project" value="UniProtKB-KW"/>
</dbReference>
<sequence length="206" mass="23484">MNIEQYVKDLNAVHELYPEIYSYAMEHHVPIIDGDALSVLKHLIKMSGARKYLEIGTAIGYSGLHLLSVFDDSHLITIEKQSEMFDIARQNFEKYKVEDRVEAYLDDAKTLDLSIDEQSLDLLFIDASKGNNQHFFDKYSPYVKENGLIIVDNILLRGLIADDNIENRNKRKMKEKVASFNQNMSNSSYATSFLPIGDGLLVISKS</sequence>
<dbReference type="PANTHER" id="PTHR10509:SF14">
    <property type="entry name" value="CAFFEOYL-COA O-METHYLTRANSFERASE 3-RELATED"/>
    <property type="match status" value="1"/>
</dbReference>